<protein>
    <recommendedName>
        <fullName evidence="3">Secretion system C-terminal sorting domain-containing protein</fullName>
    </recommendedName>
</protein>
<dbReference type="AlphaFoldDB" id="A0A0U4BCT2"/>
<dbReference type="KEGG" id="hyg:AUC43_04310"/>
<dbReference type="STRING" id="1411621.AUC43_04310"/>
<reference evidence="1 2" key="1">
    <citation type="submission" date="2015-12" db="EMBL/GenBank/DDBJ databases">
        <authorList>
            <person name="Shamseldin A."/>
            <person name="Moawad H."/>
            <person name="Abd El-Rahim W.M."/>
            <person name="Sadowsky M.J."/>
        </authorList>
    </citation>
    <scope>NUCLEOTIDE SEQUENCE [LARGE SCALE GENOMIC DNA]</scope>
    <source>
        <strain evidence="1 2">DG5B</strain>
    </source>
</reference>
<evidence type="ECO:0000313" key="2">
    <source>
        <dbReference type="Proteomes" id="UP000059542"/>
    </source>
</evidence>
<gene>
    <name evidence="1" type="ORF">AUC43_04310</name>
</gene>
<dbReference type="Gene3D" id="2.60.40.10">
    <property type="entry name" value="Immunoglobulins"/>
    <property type="match status" value="1"/>
</dbReference>
<evidence type="ECO:0000313" key="1">
    <source>
        <dbReference type="EMBL" id="ALW84379.1"/>
    </source>
</evidence>
<dbReference type="InterPro" id="IPR026444">
    <property type="entry name" value="Secre_tail"/>
</dbReference>
<evidence type="ECO:0008006" key="3">
    <source>
        <dbReference type="Google" id="ProtNLM"/>
    </source>
</evidence>
<name>A0A0U4BCT2_9BACT</name>
<dbReference type="InterPro" id="IPR013783">
    <property type="entry name" value="Ig-like_fold"/>
</dbReference>
<sequence length="185" mass="20137">MVTLSNPLPVQLAAFSARRQGSIALLSWNTASEHNNAYFAVERSTDGSAFVKLAQVTGAGESSTPRAYAFTDQRPQASITYYRLQQVDHNGQAAYSPVVALPSEQAAGDWLVRSASPRHFTVQGPVDDNSRFVVLDMLGRPIFTQALSPARTAVGLPNLPTGVYFFTLITEQGRFTVRQFLTGIN</sequence>
<accession>A0A0U4BCT2</accession>
<keyword evidence="2" id="KW-1185">Reference proteome</keyword>
<dbReference type="EMBL" id="CP013909">
    <property type="protein sequence ID" value="ALW84379.1"/>
    <property type="molecule type" value="Genomic_DNA"/>
</dbReference>
<proteinExistence type="predicted"/>
<dbReference type="NCBIfam" id="TIGR04183">
    <property type="entry name" value="Por_Secre_tail"/>
    <property type="match status" value="1"/>
</dbReference>
<organism evidence="1 2">
    <name type="scientific">Hymenobacter sedentarius</name>
    <dbReference type="NCBI Taxonomy" id="1411621"/>
    <lineage>
        <taxon>Bacteria</taxon>
        <taxon>Pseudomonadati</taxon>
        <taxon>Bacteroidota</taxon>
        <taxon>Cytophagia</taxon>
        <taxon>Cytophagales</taxon>
        <taxon>Hymenobacteraceae</taxon>
        <taxon>Hymenobacter</taxon>
    </lineage>
</organism>
<dbReference type="Proteomes" id="UP000059542">
    <property type="component" value="Chromosome"/>
</dbReference>